<dbReference type="EMBL" id="JANJYJ010000006">
    <property type="protein sequence ID" value="KAK3205578.1"/>
    <property type="molecule type" value="Genomic_DNA"/>
</dbReference>
<protein>
    <submittedName>
        <fullName evidence="1">Uncharacterized protein</fullName>
    </submittedName>
</protein>
<evidence type="ECO:0000313" key="2">
    <source>
        <dbReference type="Proteomes" id="UP001281410"/>
    </source>
</evidence>
<name>A0AAE0A8Y6_9ROSI</name>
<comment type="caution">
    <text evidence="1">The sequence shown here is derived from an EMBL/GenBank/DDBJ whole genome shotgun (WGS) entry which is preliminary data.</text>
</comment>
<dbReference type="AlphaFoldDB" id="A0AAE0A8Y6"/>
<sequence length="136" mass="16140">MNEKLWSIARAGSKAIFIERLKLLGEDSKEAVLWLMKEPCDKWARHGFDYEIKSDHIINNMSECFNNWIKDERDKPILTLLEHLRRKVIVRFSEKCDELEKLKDSITPYARQVLTTNEKKGRKLQVYHGMGDCMRQ</sequence>
<evidence type="ECO:0000313" key="1">
    <source>
        <dbReference type="EMBL" id="KAK3205578.1"/>
    </source>
</evidence>
<dbReference type="PANTHER" id="PTHR31973">
    <property type="entry name" value="POLYPROTEIN, PUTATIVE-RELATED"/>
    <property type="match status" value="1"/>
</dbReference>
<accession>A0AAE0A8Y6</accession>
<reference evidence="1" key="1">
    <citation type="journal article" date="2023" name="Plant J.">
        <title>Genome sequences and population genomics provide insights into the demographic history, inbreeding, and mutation load of two 'living fossil' tree species of Dipteronia.</title>
        <authorList>
            <person name="Feng Y."/>
            <person name="Comes H.P."/>
            <person name="Chen J."/>
            <person name="Zhu S."/>
            <person name="Lu R."/>
            <person name="Zhang X."/>
            <person name="Li P."/>
            <person name="Qiu J."/>
            <person name="Olsen K.M."/>
            <person name="Qiu Y."/>
        </authorList>
    </citation>
    <scope>NUCLEOTIDE SEQUENCE</scope>
    <source>
        <strain evidence="1">NBL</strain>
    </source>
</reference>
<dbReference type="PANTHER" id="PTHR31973:SF187">
    <property type="entry name" value="MUTATOR TRANSPOSASE MUDRA PROTEIN"/>
    <property type="match status" value="1"/>
</dbReference>
<proteinExistence type="predicted"/>
<organism evidence="1 2">
    <name type="scientific">Dipteronia sinensis</name>
    <dbReference type="NCBI Taxonomy" id="43782"/>
    <lineage>
        <taxon>Eukaryota</taxon>
        <taxon>Viridiplantae</taxon>
        <taxon>Streptophyta</taxon>
        <taxon>Embryophyta</taxon>
        <taxon>Tracheophyta</taxon>
        <taxon>Spermatophyta</taxon>
        <taxon>Magnoliopsida</taxon>
        <taxon>eudicotyledons</taxon>
        <taxon>Gunneridae</taxon>
        <taxon>Pentapetalae</taxon>
        <taxon>rosids</taxon>
        <taxon>malvids</taxon>
        <taxon>Sapindales</taxon>
        <taxon>Sapindaceae</taxon>
        <taxon>Hippocastanoideae</taxon>
        <taxon>Acereae</taxon>
        <taxon>Dipteronia</taxon>
    </lineage>
</organism>
<dbReference type="Proteomes" id="UP001281410">
    <property type="component" value="Unassembled WGS sequence"/>
</dbReference>
<keyword evidence="2" id="KW-1185">Reference proteome</keyword>
<gene>
    <name evidence="1" type="ORF">Dsin_019624</name>
</gene>